<name>A0ABR5TLU0_9BACL</name>
<dbReference type="InterPro" id="IPR001708">
    <property type="entry name" value="YidC/ALB3/OXA1/COX18"/>
</dbReference>
<dbReference type="Pfam" id="PF02096">
    <property type="entry name" value="60KD_IMP"/>
    <property type="match status" value="1"/>
</dbReference>
<evidence type="ECO:0000256" key="1">
    <source>
        <dbReference type="ARBA" id="ARBA00004651"/>
    </source>
</evidence>
<evidence type="ECO:0000256" key="8">
    <source>
        <dbReference type="ARBA" id="ARBA00023186"/>
    </source>
</evidence>
<proteinExistence type="inferred from homology"/>
<reference evidence="13 14" key="1">
    <citation type="submission" date="2016-01" db="EMBL/GenBank/DDBJ databases">
        <authorList>
            <person name="Mitreva M."/>
            <person name="Pepin K.H."/>
            <person name="Mihindukulasuriya K.A."/>
            <person name="Fulton R."/>
            <person name="Fronick C."/>
            <person name="O'Laughlin M."/>
            <person name="Miner T."/>
            <person name="Herter B."/>
            <person name="Rosa B.A."/>
            <person name="Cordes M."/>
            <person name="Tomlinson C."/>
            <person name="Wollam A."/>
            <person name="Palsikar V.B."/>
            <person name="Mardis E.R."/>
            <person name="Wilson R.K."/>
        </authorList>
    </citation>
    <scope>NUCLEOTIDE SEQUENCE [LARGE SCALE GENOMIC DNA]</scope>
    <source>
        <strain evidence="13 14">KA00071</strain>
    </source>
</reference>
<evidence type="ECO:0000256" key="3">
    <source>
        <dbReference type="ARBA" id="ARBA00022475"/>
    </source>
</evidence>
<comment type="similarity">
    <text evidence="9">Belongs to the OXA1/ALB3/YidC family.</text>
</comment>
<dbReference type="InterPro" id="IPR028055">
    <property type="entry name" value="YidC/Oxa/ALB_C"/>
</dbReference>
<dbReference type="Proteomes" id="UP000070467">
    <property type="component" value="Unassembled WGS sequence"/>
</dbReference>
<dbReference type="NCBIfam" id="TIGR03592">
    <property type="entry name" value="yidC_oxa1_cterm"/>
    <property type="match status" value="1"/>
</dbReference>
<evidence type="ECO:0000256" key="10">
    <source>
        <dbReference type="SAM" id="Coils"/>
    </source>
</evidence>
<evidence type="ECO:0000256" key="4">
    <source>
        <dbReference type="ARBA" id="ARBA00022692"/>
    </source>
</evidence>
<evidence type="ECO:0000313" key="13">
    <source>
        <dbReference type="EMBL" id="KXB58004.1"/>
    </source>
</evidence>
<evidence type="ECO:0000256" key="11">
    <source>
        <dbReference type="SAM" id="Phobius"/>
    </source>
</evidence>
<dbReference type="PANTHER" id="PTHR12428:SF65">
    <property type="entry name" value="CYTOCHROME C OXIDASE ASSEMBLY PROTEIN COX18, MITOCHONDRIAL"/>
    <property type="match status" value="1"/>
</dbReference>
<dbReference type="RefSeq" id="WP_157058049.1">
    <property type="nucleotide sequence ID" value="NZ_KQ959874.1"/>
</dbReference>
<evidence type="ECO:0000256" key="9">
    <source>
        <dbReference type="RuleBase" id="RU003945"/>
    </source>
</evidence>
<feature type="transmembrane region" description="Helical" evidence="11">
    <location>
        <begin position="52"/>
        <end position="72"/>
    </location>
</feature>
<comment type="subcellular location">
    <subcellularLocation>
        <location evidence="1">Cell membrane</location>
        <topology evidence="1">Multi-pass membrane protein</topology>
    </subcellularLocation>
    <subcellularLocation>
        <location evidence="9">Membrane</location>
        <topology evidence="9">Multi-pass membrane protein</topology>
    </subcellularLocation>
</comment>
<keyword evidence="7 11" id="KW-0472">Membrane</keyword>
<feature type="transmembrane region" description="Helical" evidence="11">
    <location>
        <begin position="250"/>
        <end position="269"/>
    </location>
</feature>
<dbReference type="InterPro" id="IPR047196">
    <property type="entry name" value="YidC_ALB_C"/>
</dbReference>
<protein>
    <submittedName>
        <fullName evidence="13">Membrane protein insertase, YidC/Oxa1 family</fullName>
    </submittedName>
</protein>
<dbReference type="EMBL" id="LSDB01000023">
    <property type="protein sequence ID" value="KXB58004.1"/>
    <property type="molecule type" value="Genomic_DNA"/>
</dbReference>
<keyword evidence="8" id="KW-0143">Chaperone</keyword>
<evidence type="ECO:0000256" key="2">
    <source>
        <dbReference type="ARBA" id="ARBA00022448"/>
    </source>
</evidence>
<keyword evidence="6 11" id="KW-1133">Transmembrane helix</keyword>
<dbReference type="PROSITE" id="PS51257">
    <property type="entry name" value="PROKAR_LIPOPROTEIN"/>
    <property type="match status" value="1"/>
</dbReference>
<keyword evidence="14" id="KW-1185">Reference proteome</keyword>
<gene>
    <name evidence="13" type="ORF">HMPREF1871_00670</name>
</gene>
<keyword evidence="10" id="KW-0175">Coiled coil</keyword>
<comment type="caution">
    <text evidence="13">The sequence shown here is derived from an EMBL/GenBank/DDBJ whole genome shotgun (WGS) entry which is preliminary data.</text>
</comment>
<sequence>MLKKTVLMLLSVISAVTLSGCSAQDRSGWFYNGFVEPMDKFLMAIYDCVGNWGLAIIIITIILRLIIMPFMLNNYKRQKQARIGMEKARPELSVVQEKLKELKKEQVRAITQEDKIRIRKLQMDLQREQMSIMRKYDANPISIGGMLPIFIQMPFLTGLYFTLINPAHSKGIVDSTFLGIFNLGTRSYILPIIAFIVYAIQTHLNIKLMPQTNVQPGQEQMAKQMQVMQWITPFITASISFTLAGAVGLYYIVGGIFLIVQTFIAHKLYPPYIPKEEKDNSDENKIKLVSNKKRKK</sequence>
<keyword evidence="5" id="KW-0653">Protein transport</keyword>
<feature type="coiled-coil region" evidence="10">
    <location>
        <begin position="85"/>
        <end position="112"/>
    </location>
</feature>
<dbReference type="CDD" id="cd20070">
    <property type="entry name" value="5TM_YidC_Alb3"/>
    <property type="match status" value="1"/>
</dbReference>
<organism evidence="13 14">
    <name type="scientific">Gemelliphila asaccharolytica</name>
    <dbReference type="NCBI Taxonomy" id="502393"/>
    <lineage>
        <taxon>Bacteria</taxon>
        <taxon>Bacillati</taxon>
        <taxon>Bacillota</taxon>
        <taxon>Bacilli</taxon>
        <taxon>Bacillales</taxon>
        <taxon>Gemellaceae</taxon>
        <taxon>Gemelliphila</taxon>
    </lineage>
</organism>
<evidence type="ECO:0000256" key="6">
    <source>
        <dbReference type="ARBA" id="ARBA00022989"/>
    </source>
</evidence>
<keyword evidence="4 9" id="KW-0812">Transmembrane</keyword>
<keyword evidence="3" id="KW-1003">Cell membrane</keyword>
<evidence type="ECO:0000259" key="12">
    <source>
        <dbReference type="Pfam" id="PF02096"/>
    </source>
</evidence>
<evidence type="ECO:0000256" key="5">
    <source>
        <dbReference type="ARBA" id="ARBA00022927"/>
    </source>
</evidence>
<evidence type="ECO:0000313" key="14">
    <source>
        <dbReference type="Proteomes" id="UP000070467"/>
    </source>
</evidence>
<keyword evidence="2" id="KW-0813">Transport</keyword>
<feature type="transmembrane region" description="Helical" evidence="11">
    <location>
        <begin position="141"/>
        <end position="161"/>
    </location>
</feature>
<dbReference type="PANTHER" id="PTHR12428">
    <property type="entry name" value="OXA1"/>
    <property type="match status" value="1"/>
</dbReference>
<feature type="transmembrane region" description="Helical" evidence="11">
    <location>
        <begin position="188"/>
        <end position="206"/>
    </location>
</feature>
<accession>A0ABR5TLU0</accession>
<feature type="domain" description="Membrane insertase YidC/Oxa/ALB C-terminal" evidence="12">
    <location>
        <begin position="52"/>
        <end position="266"/>
    </location>
</feature>
<evidence type="ECO:0000256" key="7">
    <source>
        <dbReference type="ARBA" id="ARBA00023136"/>
    </source>
</evidence>